<dbReference type="EMBL" id="BNJQ01000006">
    <property type="protein sequence ID" value="GHP04034.1"/>
    <property type="molecule type" value="Genomic_DNA"/>
</dbReference>
<comment type="similarity">
    <text evidence="1">Belongs to the dynein heavy chain family.</text>
</comment>
<dbReference type="PANTHER" id="PTHR22878:SF63">
    <property type="entry name" value="DYNEIN AXONEMAL HEAVY CHAIN 10"/>
    <property type="match status" value="1"/>
</dbReference>
<proteinExistence type="inferred from homology"/>
<feature type="domain" description="Dynein heavy chain AAA 5 extension" evidence="4">
    <location>
        <begin position="641"/>
        <end position="781"/>
    </location>
</feature>
<dbReference type="InterPro" id="IPR043157">
    <property type="entry name" value="Dynein_AAA1S"/>
</dbReference>
<dbReference type="Proteomes" id="UP000660262">
    <property type="component" value="Unassembled WGS sequence"/>
</dbReference>
<evidence type="ECO:0000313" key="6">
    <source>
        <dbReference type="Proteomes" id="UP000660262"/>
    </source>
</evidence>
<dbReference type="InterPro" id="IPR027417">
    <property type="entry name" value="P-loop_NTPase"/>
</dbReference>
<evidence type="ECO:0000313" key="5">
    <source>
        <dbReference type="EMBL" id="GHP04034.1"/>
    </source>
</evidence>
<dbReference type="OrthoDB" id="64868at2759"/>
<name>A0A830HAC1_9CHLO</name>
<dbReference type="Gene3D" id="1.10.8.710">
    <property type="match status" value="1"/>
</dbReference>
<dbReference type="FunFam" id="3.40.50.300:FF:000063">
    <property type="entry name" value="dynein heavy chain 6, axonemal"/>
    <property type="match status" value="1"/>
</dbReference>
<dbReference type="InterPro" id="IPR026983">
    <property type="entry name" value="DHC"/>
</dbReference>
<dbReference type="SUPFAM" id="SSF52540">
    <property type="entry name" value="P-loop containing nucleoside triphosphate hydrolases"/>
    <property type="match status" value="3"/>
</dbReference>
<dbReference type="PANTHER" id="PTHR22878">
    <property type="entry name" value="DYNEIN HEAVY CHAIN 6, AXONEMAL-LIKE-RELATED"/>
    <property type="match status" value="1"/>
</dbReference>
<evidence type="ECO:0000259" key="4">
    <source>
        <dbReference type="Pfam" id="PF17852"/>
    </source>
</evidence>
<feature type="domain" description="Dynein heavy chain hydrolytic ATP-binding dynein motor region" evidence="3">
    <location>
        <begin position="153"/>
        <end position="482"/>
    </location>
</feature>
<keyword evidence="6" id="KW-1185">Reference proteome</keyword>
<dbReference type="Gene3D" id="1.20.58.1120">
    <property type="match status" value="1"/>
</dbReference>
<dbReference type="FunFam" id="1.10.8.710:FF:000002">
    <property type="entry name" value="dynein heavy chain 17, axonemal"/>
    <property type="match status" value="1"/>
</dbReference>
<evidence type="ECO:0000256" key="1">
    <source>
        <dbReference type="ARBA" id="ARBA00008887"/>
    </source>
</evidence>
<dbReference type="GO" id="GO:0051959">
    <property type="term" value="F:dynein light intermediate chain binding"/>
    <property type="evidence" value="ECO:0007669"/>
    <property type="project" value="InterPro"/>
</dbReference>
<comment type="caution">
    <text evidence="5">The sequence shown here is derived from an EMBL/GenBank/DDBJ whole genome shotgun (WGS) entry which is preliminary data.</text>
</comment>
<dbReference type="Pfam" id="PF12775">
    <property type="entry name" value="AAA_7"/>
    <property type="match status" value="1"/>
</dbReference>
<dbReference type="Gene3D" id="1.20.920.30">
    <property type="match status" value="1"/>
</dbReference>
<dbReference type="GO" id="GO:0005524">
    <property type="term" value="F:ATP binding"/>
    <property type="evidence" value="ECO:0007669"/>
    <property type="project" value="InterPro"/>
</dbReference>
<dbReference type="GO" id="GO:0045505">
    <property type="term" value="F:dynein intermediate chain binding"/>
    <property type="evidence" value="ECO:0007669"/>
    <property type="project" value="InterPro"/>
</dbReference>
<dbReference type="Gene3D" id="1.10.472.130">
    <property type="match status" value="1"/>
</dbReference>
<dbReference type="Pfam" id="PF12774">
    <property type="entry name" value="AAA_6"/>
    <property type="match status" value="1"/>
</dbReference>
<reference evidence="5" key="1">
    <citation type="submission" date="2020-10" db="EMBL/GenBank/DDBJ databases">
        <title>Unveiling of a novel bifunctional photoreceptor, Dualchrome1, isolated from a cosmopolitan green alga.</title>
        <authorList>
            <person name="Suzuki S."/>
            <person name="Kawachi M."/>
        </authorList>
    </citation>
    <scope>NUCLEOTIDE SEQUENCE</scope>
    <source>
        <strain evidence="5">NIES 2893</strain>
    </source>
</reference>
<accession>A0A830HAC1</accession>
<gene>
    <name evidence="5" type="ORF">PPROV_000278800</name>
</gene>
<organism evidence="5 6">
    <name type="scientific">Pycnococcus provasolii</name>
    <dbReference type="NCBI Taxonomy" id="41880"/>
    <lineage>
        <taxon>Eukaryota</taxon>
        <taxon>Viridiplantae</taxon>
        <taxon>Chlorophyta</taxon>
        <taxon>Pseudoscourfieldiophyceae</taxon>
        <taxon>Pseudoscourfieldiales</taxon>
        <taxon>Pycnococcaceae</taxon>
        <taxon>Pycnococcus</taxon>
    </lineage>
</organism>
<dbReference type="AlphaFoldDB" id="A0A830HAC1"/>
<evidence type="ECO:0000256" key="2">
    <source>
        <dbReference type="SAM" id="MobiDB-lite"/>
    </source>
</evidence>
<dbReference type="InterPro" id="IPR041466">
    <property type="entry name" value="Dynein_AAA5_ext"/>
</dbReference>
<dbReference type="FunFam" id="1.20.58.1120:FF:000008">
    <property type="entry name" value="Dynein heavy chain 10, axonemal"/>
    <property type="match status" value="1"/>
</dbReference>
<dbReference type="InterPro" id="IPR035699">
    <property type="entry name" value="AAA_6"/>
</dbReference>
<protein>
    <submittedName>
        <fullName evidence="5">Dynein heavy chain cytoplasmic</fullName>
    </submittedName>
</protein>
<dbReference type="GO" id="GO:0030286">
    <property type="term" value="C:dynein complex"/>
    <property type="evidence" value="ECO:0007669"/>
    <property type="project" value="InterPro"/>
</dbReference>
<sequence length="1078" mass="121311">MLGVEQEMRASLHTIAKEGVFYYATTKRTQWIQQNLGMMTLVGSQIWWTWETLDVFERVRKGDKHGMKDWTAKLTKQLQELTMMVRSDISKMTRMSVNQLIIIEVHGRDIIDTFVRDSIMDPREFSWESQLRFLWDRSKDDIVINQCTGEFYFGFEYMGLNGRLVITPLTDRCYMTLTTALTYRLGGAPAGPAGTGKTETTKDLAKSMALLCVVFNCGEGLDFKAMASIFSGLVQTGAWGCFDEFNRIEPEVLSVVSSQVKTIQEALKNNQTRFSFEGNEIALIPTTGIFITMNPGYAGRSELPDNLKALFRPVTMVVPDLQVICEIMLLSEGFDVARVLAKKMVVLYKLAREQLSKQYHYDFGLRALKSVLVMAGSLKRGSPDLDEAVVMMRALRDNNMPKFVFDDVPLFRGLISDLFPSLDVPRVRYETLNDLIENNLAENNYVVLTAQGDQVDKVVQLYETMVTRHTTMVVGQTQGGKSVIIQTLANAQGKMGQPTKLHRINPKAIPVSELYGVLDPETRDWTDGLLSNIFRELNKPLPPGKDERRYIVFDGDVDALWVENMNSVMDDNKLLTLPNGERIRLQNYVKLLFEVFDLQYASPATISRCGMVYVDSRNLGWRPFVQRWLAARQSEAESQILSGLFDKYAQLCLDFVLDGVEDDTITAPPKRALPLTNLNMITQLCNMLAALLVEDDQSSADAEVDPTVLESAFIYCLIWSIGSTIVQDSVVQDRDRFDAFVKKLSGMGTQDGDFLPAAQLPNKSLYDYVFNPKEEKWASWSSRVPEYTPPESGRFSNILVPTIDTVRSEWLLDNQVAFGRPTMFVGESGSAKTVTIAGYLKSRDPAKFSSLVMNFSSRTSSRDVQTQVEGSVEKRTKDTFGPPTGKKLIVWCDDCSMPFRDTYGTMQPIAMLKMLVERKGLYDRGKELNWKNLKDLVHVSSMGPPGGARNPLDPRYMSLFSIFEISFPSNASLTGIYEQIIVAHALKLSVDIQSAAKQLTGATLSVYNHIIEKLPPTPSRFVYIFNLRDLSRVYDAMARAGASHRRGDIPRRDGASREGSAVDRRSHGSRAPERAQLL</sequence>
<evidence type="ECO:0000259" key="3">
    <source>
        <dbReference type="Pfam" id="PF12774"/>
    </source>
</evidence>
<dbReference type="GO" id="GO:0007018">
    <property type="term" value="P:microtubule-based movement"/>
    <property type="evidence" value="ECO:0007669"/>
    <property type="project" value="InterPro"/>
</dbReference>
<feature type="region of interest" description="Disordered" evidence="2">
    <location>
        <begin position="1044"/>
        <end position="1078"/>
    </location>
</feature>
<feature type="compositionally biased region" description="Basic and acidic residues" evidence="2">
    <location>
        <begin position="1045"/>
        <end position="1078"/>
    </location>
</feature>
<dbReference type="Pfam" id="PF17852">
    <property type="entry name" value="Dynein_AAA_lid"/>
    <property type="match status" value="1"/>
</dbReference>
<dbReference type="Gene3D" id="3.40.50.300">
    <property type="entry name" value="P-loop containing nucleotide triphosphate hydrolases"/>
    <property type="match status" value="3"/>
</dbReference>